<name>A0A3A9AAE9_9FIRM</name>
<evidence type="ECO:0008006" key="3">
    <source>
        <dbReference type="Google" id="ProtNLM"/>
    </source>
</evidence>
<dbReference type="AlphaFoldDB" id="A0A3A9AAE9"/>
<protein>
    <recommendedName>
        <fullName evidence="3">Glycosyl transferase</fullName>
    </recommendedName>
</protein>
<keyword evidence="2" id="KW-1185">Reference proteome</keyword>
<comment type="caution">
    <text evidence="1">The sequence shown here is derived from an EMBL/GenBank/DDBJ whole genome shotgun (WGS) entry which is preliminary data.</text>
</comment>
<dbReference type="RefSeq" id="WP_120471901.1">
    <property type="nucleotide sequence ID" value="NZ_RAYQ01000026.1"/>
</dbReference>
<dbReference type="Pfam" id="PF14307">
    <property type="entry name" value="Glyco_tran_WbsX"/>
    <property type="match status" value="1"/>
</dbReference>
<dbReference type="OrthoDB" id="9816424at2"/>
<accession>A0A3A9AAE9</accession>
<evidence type="ECO:0000313" key="2">
    <source>
        <dbReference type="Proteomes" id="UP000280696"/>
    </source>
</evidence>
<dbReference type="CDD" id="cd11579">
    <property type="entry name" value="Glyco_tran_WbsX"/>
    <property type="match status" value="1"/>
</dbReference>
<dbReference type="EMBL" id="RAYQ01000026">
    <property type="protein sequence ID" value="RKI88680.1"/>
    <property type="molecule type" value="Genomic_DNA"/>
</dbReference>
<dbReference type="PANTHER" id="PTHR41244">
    <property type="entry name" value="RHAMNAN SYNTHESIS F"/>
    <property type="match status" value="1"/>
</dbReference>
<gene>
    <name evidence="1" type="ORF">D7V94_18980</name>
</gene>
<evidence type="ECO:0000313" key="1">
    <source>
        <dbReference type="EMBL" id="RKI88680.1"/>
    </source>
</evidence>
<organism evidence="1 2">
    <name type="scientific">Parablautia intestinalis</name>
    <dbReference type="NCBI Taxonomy" id="2320100"/>
    <lineage>
        <taxon>Bacteria</taxon>
        <taxon>Bacillati</taxon>
        <taxon>Bacillota</taxon>
        <taxon>Clostridia</taxon>
        <taxon>Lachnospirales</taxon>
        <taxon>Lachnospiraceae</taxon>
        <taxon>Parablautia</taxon>
    </lineage>
</organism>
<sequence>MKRLKTIAVYLPQFHRLPENDEWWGDGFTEWTAVKAADKLFVGHNQKREPLNDNYYDLLEKKTMVWQTELARSYGIYGFCFFHYYFENGKKILEKPAENLLKWKEIDTNFCFCWANETWARTWSGINAKNAWSEKFESKKGNDSGILLKQGYGSEKEWKAHFEYLLPFFMDERYIKIDNRPVFIFYKPDDILVLNSMLEYWNLLALNAGLSGIYSIATNSLKHKGTNAILLQGPGAYKDIKIIGEMVESERINQVTCVNYEKVWKNAVHSKVPKEYKVYYGGFVDFDDTPRRGKAGWLMRGTTPEIFEKYAYQLAVKNLVCGNEFYFINAWNEWGEGNYLEPDKKNQYAYLEALKRIVDRCNSPDFNLTEEWHTIIQNEYILYDNERENRLLKEVERYQKCYQLLNRWLLLKEKNFRLAEFFIKESYKKIVIYGFAAMGAHLYEELKDTSIEIVCAIDRRFGLKHWQLEVLSPEENIPECDVIVVTVIQGAELIVKELQLRTDKPVITLWSVIFGQTSG</sequence>
<reference evidence="1 2" key="1">
    <citation type="submission" date="2018-09" db="EMBL/GenBank/DDBJ databases">
        <title>Murine metabolic-syndrome-specific gut microbial biobank.</title>
        <authorList>
            <person name="Liu C."/>
        </authorList>
    </citation>
    <scope>NUCLEOTIDE SEQUENCE [LARGE SCALE GENOMIC DNA]</scope>
    <source>
        <strain evidence="1 2">0.1xD8-82</strain>
    </source>
</reference>
<dbReference type="Gene3D" id="3.20.20.80">
    <property type="entry name" value="Glycosidases"/>
    <property type="match status" value="1"/>
</dbReference>
<proteinExistence type="predicted"/>
<dbReference type="PANTHER" id="PTHR41244:SF1">
    <property type="entry name" value="GLYCOSYLTRANSFERASE"/>
    <property type="match status" value="1"/>
</dbReference>
<dbReference type="InterPro" id="IPR032719">
    <property type="entry name" value="WbsX"/>
</dbReference>
<dbReference type="Proteomes" id="UP000280696">
    <property type="component" value="Unassembled WGS sequence"/>
</dbReference>